<dbReference type="InterPro" id="IPR036397">
    <property type="entry name" value="RNaseH_sf"/>
</dbReference>
<dbReference type="SUPFAM" id="SSF46955">
    <property type="entry name" value="Putative DNA-binding domain"/>
    <property type="match status" value="1"/>
</dbReference>
<evidence type="ECO:0000259" key="2">
    <source>
        <dbReference type="PROSITE" id="PS50994"/>
    </source>
</evidence>
<feature type="domain" description="HTH Mu-type" evidence="3">
    <location>
        <begin position="3"/>
        <end position="74"/>
    </location>
</feature>
<evidence type="ECO:0000256" key="1">
    <source>
        <dbReference type="SAM" id="MobiDB-lite"/>
    </source>
</evidence>
<dbReference type="InterPro" id="IPR036388">
    <property type="entry name" value="WH-like_DNA-bd_sf"/>
</dbReference>
<dbReference type="Pfam" id="PF00665">
    <property type="entry name" value="rve"/>
    <property type="match status" value="1"/>
</dbReference>
<accession>A0A285TCD0</accession>
<dbReference type="InterPro" id="IPR003314">
    <property type="entry name" value="Mu-type_HTH"/>
</dbReference>
<evidence type="ECO:0000259" key="3">
    <source>
        <dbReference type="PROSITE" id="PS51702"/>
    </source>
</evidence>
<dbReference type="PANTHER" id="PTHR35004:SF7">
    <property type="entry name" value="INTEGRASE PROTEIN"/>
    <property type="match status" value="1"/>
</dbReference>
<dbReference type="PANTHER" id="PTHR35004">
    <property type="entry name" value="TRANSPOSASE RV3428C-RELATED"/>
    <property type="match status" value="1"/>
</dbReference>
<dbReference type="AlphaFoldDB" id="A0A285TCD0"/>
<dbReference type="Proteomes" id="UP000219111">
    <property type="component" value="Unassembled WGS sequence"/>
</dbReference>
<dbReference type="Gene3D" id="3.30.420.10">
    <property type="entry name" value="Ribonuclease H-like superfamily/Ribonuclease H"/>
    <property type="match status" value="1"/>
</dbReference>
<dbReference type="Pfam" id="PF02316">
    <property type="entry name" value="HTH_Tnp_Mu_1"/>
    <property type="match status" value="1"/>
</dbReference>
<dbReference type="GO" id="GO:0003677">
    <property type="term" value="F:DNA binding"/>
    <property type="evidence" value="ECO:0007669"/>
    <property type="project" value="InterPro"/>
</dbReference>
<dbReference type="InterPro" id="IPR012337">
    <property type="entry name" value="RNaseH-like_sf"/>
</dbReference>
<proteinExistence type="predicted"/>
<dbReference type="PROSITE" id="PS50994">
    <property type="entry name" value="INTEGRASE"/>
    <property type="match status" value="1"/>
</dbReference>
<sequence>MKRWMTIAEIAEAKLPGLPASPRGVAKRAQAEGWAKRSTQARKRQGRGGGLEFSIELLPEDARTELIRREVDPGAPVNVITLREDDPLTGAERDRRDARLHVLAAFEEFRSANGLSVSDAAIMFPDAWRSELIEAPIDVRSQIPSVSTRTLYEWRTIRRRDGDDALGMDRRGRPAKLETAADGEVVNALLGAIAKQSFLSAQQLGDYLRDRFGEALPEITERTIQRTRARFEAEHRNALMAIRDPDRFRSTIEHSATNATFAAGLNDLWQFDASPADIMLAGKRRHSIYLAIDIWSRRVMVLVTQAPRAEAVAMLLRACILAWGVPRRVKTDNGSDFKARAICRLLAALDIEHELSAPYEPKSKGHVERAIGTFQRDLATCPGFIGHSVADRKVIENRKAFSKRLGMSDADLFDVQMDLPEFQKWCNDWAEKVYAHRPHSGLKGKMTPFMRAASWLGDIRRLAHPQALDILLAPIAGKDGVRRVVKQGIKIDGEYYQTSAAPVGQDVLVRMDPTDLGRAIVFSLDGETYLGDAICPHLAGADPVAVTMQVKAAQKALLKEETDKIRAEMRKIKPRDFSDALQRQGEKRGANLAFIERPAQPFTTPALEAAREAAEGAKAAPAAPYDPVVVQTQLAEVVRMPAPRRPIQQDKMQDQFRRAIDLEEAIAAGDPISEADAAWLKSYQQHPDYRGAKRIFEIHGRRMFG</sequence>
<name>A0A285TCD0_9RHOB</name>
<keyword evidence="5" id="KW-1185">Reference proteome</keyword>
<evidence type="ECO:0000313" key="4">
    <source>
        <dbReference type="EMBL" id="SOC19628.1"/>
    </source>
</evidence>
<reference evidence="5" key="1">
    <citation type="submission" date="2017-08" db="EMBL/GenBank/DDBJ databases">
        <authorList>
            <person name="Varghese N."/>
            <person name="Submissions S."/>
        </authorList>
    </citation>
    <scope>NUCLEOTIDE SEQUENCE [LARGE SCALE GENOMIC DNA]</scope>
    <source>
        <strain evidence="5">JA276</strain>
    </source>
</reference>
<dbReference type="InterPro" id="IPR015378">
    <property type="entry name" value="Transposase-like_Mu_C"/>
</dbReference>
<gene>
    <name evidence="4" type="ORF">SAMN05877831_11825</name>
</gene>
<dbReference type="Gene3D" id="1.10.10.10">
    <property type="entry name" value="Winged helix-like DNA-binding domain superfamily/Winged helix DNA-binding domain"/>
    <property type="match status" value="1"/>
</dbReference>
<dbReference type="GO" id="GO:0015074">
    <property type="term" value="P:DNA integration"/>
    <property type="evidence" value="ECO:0007669"/>
    <property type="project" value="InterPro"/>
</dbReference>
<dbReference type="SUPFAM" id="SSF53098">
    <property type="entry name" value="Ribonuclease H-like"/>
    <property type="match status" value="1"/>
</dbReference>
<dbReference type="Pfam" id="PF09299">
    <property type="entry name" value="Mu-transpos_C"/>
    <property type="match status" value="1"/>
</dbReference>
<dbReference type="EMBL" id="OBMT01000018">
    <property type="protein sequence ID" value="SOC19628.1"/>
    <property type="molecule type" value="Genomic_DNA"/>
</dbReference>
<organism evidence="4 5">
    <name type="scientific">Rhodobacter maris</name>
    <dbReference type="NCBI Taxonomy" id="446682"/>
    <lineage>
        <taxon>Bacteria</taxon>
        <taxon>Pseudomonadati</taxon>
        <taxon>Pseudomonadota</taxon>
        <taxon>Alphaproteobacteria</taxon>
        <taxon>Rhodobacterales</taxon>
        <taxon>Rhodobacter group</taxon>
        <taxon>Rhodobacter</taxon>
    </lineage>
</organism>
<feature type="domain" description="Integrase catalytic" evidence="2">
    <location>
        <begin position="261"/>
        <end position="378"/>
    </location>
</feature>
<dbReference type="InterPro" id="IPR009061">
    <property type="entry name" value="DNA-bd_dom_put_sf"/>
</dbReference>
<dbReference type="OrthoDB" id="5287589at2"/>
<feature type="region of interest" description="Disordered" evidence="1">
    <location>
        <begin position="21"/>
        <end position="47"/>
    </location>
</feature>
<dbReference type="PROSITE" id="PS51702">
    <property type="entry name" value="HTH_MU"/>
    <property type="match status" value="1"/>
</dbReference>
<protein>
    <submittedName>
        <fullName evidence="4">Mu transposase-like protein</fullName>
    </submittedName>
</protein>
<dbReference type="InterPro" id="IPR001584">
    <property type="entry name" value="Integrase_cat-core"/>
</dbReference>
<evidence type="ECO:0000313" key="5">
    <source>
        <dbReference type="Proteomes" id="UP000219111"/>
    </source>
</evidence>